<dbReference type="Proteomes" id="UP000256952">
    <property type="component" value="Plasmid CBM2613_p"/>
</dbReference>
<organism evidence="1 3">
    <name type="scientific">Cupriavidus taiwanensis</name>
    <dbReference type="NCBI Taxonomy" id="164546"/>
    <lineage>
        <taxon>Bacteria</taxon>
        <taxon>Pseudomonadati</taxon>
        <taxon>Pseudomonadota</taxon>
        <taxon>Betaproteobacteria</taxon>
        <taxon>Burkholderiales</taxon>
        <taxon>Burkholderiaceae</taxon>
        <taxon>Cupriavidus</taxon>
    </lineage>
</organism>
<evidence type="ECO:0000313" key="3">
    <source>
        <dbReference type="Proteomes" id="UP000256952"/>
    </source>
</evidence>
<geneLocation type="plasmid" evidence="1">
    <name>CBM2613_p</name>
</geneLocation>
<reference evidence="1" key="1">
    <citation type="submission" date="2018-01" db="EMBL/GenBank/DDBJ databases">
        <authorList>
            <person name="Clerissi C."/>
        </authorList>
    </citation>
    <scope>NUCLEOTIDE SEQUENCE</scope>
    <source>
        <strain evidence="1">Cupriavidus taiwanensis STM 8556</strain>
        <plasmid evidence="1">CBM2613_p</plasmid>
    </source>
</reference>
<name>A0A375FIA3_9BURK</name>
<dbReference type="EMBL" id="LT976981">
    <property type="protein sequence ID" value="SOZ74835.1"/>
    <property type="molecule type" value="Genomic_DNA"/>
</dbReference>
<accession>A0A375FIA3</accession>
<dbReference type="AlphaFoldDB" id="A0A375FIA3"/>
<reference evidence="2 3" key="2">
    <citation type="submission" date="2018-01" db="EMBL/GenBank/DDBJ databases">
        <authorList>
            <person name="Gaut B.S."/>
            <person name="Morton B.R."/>
            <person name="Clegg M.T."/>
            <person name="Duvall M.R."/>
        </authorList>
    </citation>
    <scope>NUCLEOTIDE SEQUENCE [LARGE SCALE GENOMIC DNA]</scope>
    <source>
        <strain evidence="2">Cupriavidus taiwanensis STM 8555</strain>
        <plasmid evidence="2">I</plasmid>
        <plasmid evidence="3">Plasmid cbm2613_p</plasmid>
    </source>
</reference>
<gene>
    <name evidence="2" type="ORF">CBM2612_P0623</name>
    <name evidence="1" type="ORF">CBM2613_P60159</name>
</gene>
<geneLocation type="plasmid" evidence="2">
    <name>I</name>
</geneLocation>
<sequence length="57" mass="6373">MKCLKFIAAFVDAAINHEQVEHETKRAGYRHDSRPSGIWQDYTCSNAFGSNADSQLG</sequence>
<proteinExistence type="predicted"/>
<keyword evidence="1" id="KW-0614">Plasmid</keyword>
<evidence type="ECO:0000313" key="2">
    <source>
        <dbReference type="EMBL" id="SPD49278.1"/>
    </source>
</evidence>
<protein>
    <submittedName>
        <fullName evidence="1">Uncharacterized protein</fullName>
    </submittedName>
</protein>
<geneLocation type="plasmid" evidence="3">
    <name>cbm2613_p</name>
</geneLocation>
<dbReference type="EMBL" id="LT984809">
    <property type="protein sequence ID" value="SPD49278.1"/>
    <property type="molecule type" value="Genomic_DNA"/>
</dbReference>
<evidence type="ECO:0000313" key="1">
    <source>
        <dbReference type="EMBL" id="SOZ74835.1"/>
    </source>
</evidence>